<dbReference type="AlphaFoldDB" id="D8JVU3"/>
<evidence type="ECO:0000313" key="1">
    <source>
        <dbReference type="EMBL" id="ADJ22982.1"/>
    </source>
</evidence>
<keyword evidence="2" id="KW-1185">Reference proteome</keyword>
<protein>
    <submittedName>
        <fullName evidence="1">Uncharacterized protein</fullName>
    </submittedName>
</protein>
<dbReference type="STRING" id="582899.Hden_1169"/>
<dbReference type="KEGG" id="hdn:Hden_1169"/>
<dbReference type="Proteomes" id="UP000002033">
    <property type="component" value="Chromosome"/>
</dbReference>
<reference evidence="2" key="1">
    <citation type="journal article" date="2011" name="J. Bacteriol.">
        <title>Genome sequences of eight morphologically diverse alphaproteobacteria.</title>
        <authorList>
            <consortium name="US DOE Joint Genome Institute"/>
            <person name="Brown P.J."/>
            <person name="Kysela D.T."/>
            <person name="Buechlein A."/>
            <person name="Hemmerich C."/>
            <person name="Brun Y.V."/>
        </authorList>
    </citation>
    <scope>NUCLEOTIDE SEQUENCE [LARGE SCALE GENOMIC DNA]</scope>
    <source>
        <strain evidence="2">ATCC 51888 / DSM 1869 / NCIB 11706 / TK 0415</strain>
    </source>
</reference>
<gene>
    <name evidence="1" type="ordered locus">Hden_1169</name>
</gene>
<proteinExistence type="predicted"/>
<organism evidence="1 2">
    <name type="scientific">Hyphomicrobium denitrificans (strain ATCC 51888 / DSM 1869 / NCIMB 11706 / TK 0415)</name>
    <dbReference type="NCBI Taxonomy" id="582899"/>
    <lineage>
        <taxon>Bacteria</taxon>
        <taxon>Pseudomonadati</taxon>
        <taxon>Pseudomonadota</taxon>
        <taxon>Alphaproteobacteria</taxon>
        <taxon>Hyphomicrobiales</taxon>
        <taxon>Hyphomicrobiaceae</taxon>
        <taxon>Hyphomicrobium</taxon>
    </lineage>
</organism>
<sequence length="72" mass="8127">MSPAHRKFLSEAASNYLGVAKLFNTCGYARRSRRAMAQRLCEEGLMRRYVHGSDEFEITDKGRAALSDSEGR</sequence>
<dbReference type="EMBL" id="CP002083">
    <property type="protein sequence ID" value="ADJ22982.1"/>
    <property type="molecule type" value="Genomic_DNA"/>
</dbReference>
<accession>D8JVU3</accession>
<name>D8JVU3_HYPDA</name>
<evidence type="ECO:0000313" key="2">
    <source>
        <dbReference type="Proteomes" id="UP000002033"/>
    </source>
</evidence>
<dbReference type="HOGENOM" id="CLU_2716933_0_0_5"/>